<dbReference type="EMBL" id="CAUEEQ010024707">
    <property type="protein sequence ID" value="CAJ0946004.1"/>
    <property type="molecule type" value="Genomic_DNA"/>
</dbReference>
<sequence length="77" mass="8882">MWEGQLSELLEFHQELNGIFPELGFTVTYSDERVQTFGHDGITKKVRTEIAYCILIVIIREGWLSVYLGARCSECIK</sequence>
<comment type="caution">
    <text evidence="1">The sequence shown here is derived from an EMBL/GenBank/DDBJ whole genome shotgun (WGS) entry which is preliminary data.</text>
</comment>
<name>A0ABN9LQI4_9NEOB</name>
<organism evidence="1 2">
    <name type="scientific">Ranitomeya imitator</name>
    <name type="common">mimic poison frog</name>
    <dbReference type="NCBI Taxonomy" id="111125"/>
    <lineage>
        <taxon>Eukaryota</taxon>
        <taxon>Metazoa</taxon>
        <taxon>Chordata</taxon>
        <taxon>Craniata</taxon>
        <taxon>Vertebrata</taxon>
        <taxon>Euteleostomi</taxon>
        <taxon>Amphibia</taxon>
        <taxon>Batrachia</taxon>
        <taxon>Anura</taxon>
        <taxon>Neobatrachia</taxon>
        <taxon>Hyloidea</taxon>
        <taxon>Dendrobatidae</taxon>
        <taxon>Dendrobatinae</taxon>
        <taxon>Ranitomeya</taxon>
    </lineage>
</organism>
<proteinExistence type="predicted"/>
<dbReference type="Proteomes" id="UP001176940">
    <property type="component" value="Unassembled WGS sequence"/>
</dbReference>
<gene>
    <name evidence="1" type="ORF">RIMI_LOCUS11100081</name>
</gene>
<evidence type="ECO:0000313" key="2">
    <source>
        <dbReference type="Proteomes" id="UP001176940"/>
    </source>
</evidence>
<reference evidence="1" key="1">
    <citation type="submission" date="2023-07" db="EMBL/GenBank/DDBJ databases">
        <authorList>
            <person name="Stuckert A."/>
        </authorList>
    </citation>
    <scope>NUCLEOTIDE SEQUENCE</scope>
</reference>
<accession>A0ABN9LQI4</accession>
<keyword evidence="2" id="KW-1185">Reference proteome</keyword>
<evidence type="ECO:0000313" key="1">
    <source>
        <dbReference type="EMBL" id="CAJ0946004.1"/>
    </source>
</evidence>
<protein>
    <submittedName>
        <fullName evidence="1">Uncharacterized protein</fullName>
    </submittedName>
</protein>